<comment type="caution">
    <text evidence="1">Lacks conserved residue(s) required for the propagation of feature annotation.</text>
</comment>
<proteinExistence type="inferred from homology"/>
<evidence type="ECO:0000256" key="1">
    <source>
        <dbReference type="RuleBase" id="RU363076"/>
    </source>
</evidence>
<gene>
    <name evidence="3" type="ORF">ETU37_17885</name>
</gene>
<comment type="similarity">
    <text evidence="1">Belongs to the SURF1 family.</text>
</comment>
<reference evidence="3 4" key="1">
    <citation type="submission" date="2019-01" db="EMBL/GenBank/DDBJ databases">
        <title>Nocardioides guangzhouensis sp. nov., an actinobacterium isolated from soil.</title>
        <authorList>
            <person name="Fu Y."/>
            <person name="Cai Y."/>
            <person name="Lin Z."/>
            <person name="Chen P."/>
        </authorList>
    </citation>
    <scope>NUCLEOTIDE SEQUENCE [LARGE SCALE GENOMIC DNA]</scope>
    <source>
        <strain evidence="3 4">NBRC 105384</strain>
    </source>
</reference>
<dbReference type="Pfam" id="PF02104">
    <property type="entry name" value="SURF1"/>
    <property type="match status" value="1"/>
</dbReference>
<keyword evidence="1" id="KW-0472">Membrane</keyword>
<sequence length="267" mass="28290">MPSPVRTLTSPRMLALHALGVAAVTVAVLLGIWQYDAWQAGRALAARDLADAPAVALDSVLGPDDPYPGDKVGQPVELTGRWLPDSTVEVLDKALDGRPGRWLVTPVAVCGAGADCASAPAILVVRGFLPDGSDAPTAPSGQVDLTGWLQPGEGEGLPDRDPTDAQLPELRIASAVQHVDTDLYGGYVITDEPVPGLEPVTPAALPKPDSFTSLRNLFYAGEWWVFAGFAVFLWWRWARDELERVAAATEEDDADEPAPTPEIASAP</sequence>
<keyword evidence="4" id="KW-1185">Reference proteome</keyword>
<dbReference type="InterPro" id="IPR002994">
    <property type="entry name" value="Surf1/Shy1"/>
</dbReference>
<organism evidence="3 4">
    <name type="scientific">Nocardioides iriomotensis</name>
    <dbReference type="NCBI Taxonomy" id="715784"/>
    <lineage>
        <taxon>Bacteria</taxon>
        <taxon>Bacillati</taxon>
        <taxon>Actinomycetota</taxon>
        <taxon>Actinomycetes</taxon>
        <taxon>Propionibacteriales</taxon>
        <taxon>Nocardioidaceae</taxon>
        <taxon>Nocardioides</taxon>
    </lineage>
</organism>
<comment type="caution">
    <text evidence="3">The sequence shown here is derived from an EMBL/GenBank/DDBJ whole genome shotgun (WGS) entry which is preliminary data.</text>
</comment>
<dbReference type="GO" id="GO:0005886">
    <property type="term" value="C:plasma membrane"/>
    <property type="evidence" value="ECO:0007669"/>
    <property type="project" value="UniProtKB-SubCell"/>
</dbReference>
<keyword evidence="1" id="KW-1003">Cell membrane</keyword>
<dbReference type="CDD" id="cd06662">
    <property type="entry name" value="SURF1"/>
    <property type="match status" value="1"/>
</dbReference>
<evidence type="ECO:0000313" key="4">
    <source>
        <dbReference type="Proteomes" id="UP000291189"/>
    </source>
</evidence>
<protein>
    <recommendedName>
        <fullName evidence="1">SURF1-like protein</fullName>
    </recommendedName>
</protein>
<dbReference type="EMBL" id="SDPU01000032">
    <property type="protein sequence ID" value="RYU10260.1"/>
    <property type="molecule type" value="Genomic_DNA"/>
</dbReference>
<name>A0A4Q5IW00_9ACTN</name>
<evidence type="ECO:0000256" key="2">
    <source>
        <dbReference type="SAM" id="MobiDB-lite"/>
    </source>
</evidence>
<dbReference type="PROSITE" id="PS50895">
    <property type="entry name" value="SURF1"/>
    <property type="match status" value="1"/>
</dbReference>
<accession>A0A4Q5IW00</accession>
<feature type="region of interest" description="Disordered" evidence="2">
    <location>
        <begin position="246"/>
        <end position="267"/>
    </location>
</feature>
<comment type="subcellular location">
    <subcellularLocation>
        <location evidence="1">Cell membrane</location>
        <topology evidence="1">Multi-pass membrane protein</topology>
    </subcellularLocation>
</comment>
<keyword evidence="1" id="KW-0812">Transmembrane</keyword>
<evidence type="ECO:0000313" key="3">
    <source>
        <dbReference type="EMBL" id="RYU10260.1"/>
    </source>
</evidence>
<dbReference type="OrthoDB" id="3266379at2"/>
<dbReference type="Proteomes" id="UP000291189">
    <property type="component" value="Unassembled WGS sequence"/>
</dbReference>
<feature type="transmembrane region" description="Helical" evidence="1">
    <location>
        <begin position="12"/>
        <end position="33"/>
    </location>
</feature>
<dbReference type="RefSeq" id="WP_129988696.1">
    <property type="nucleotide sequence ID" value="NZ_SDPU01000032.1"/>
</dbReference>
<keyword evidence="1" id="KW-1133">Transmembrane helix</keyword>
<dbReference type="AlphaFoldDB" id="A0A4Q5IW00"/>